<reference evidence="2" key="1">
    <citation type="journal article" date="2023" name="Genome Biol. Evol.">
        <title>First Whole Genome Sequence and Flow Cytometry Genome Size Data for the Lichen-Forming Fungus Ramalina farinacea (Ascomycota).</title>
        <authorList>
            <person name="Llewellyn T."/>
            <person name="Mian S."/>
            <person name="Hill R."/>
            <person name="Leitch I.J."/>
            <person name="Gaya E."/>
        </authorList>
    </citation>
    <scope>NUCLEOTIDE SEQUENCE</scope>
    <source>
        <strain evidence="2">LIQ254RAFAR</strain>
    </source>
</reference>
<feature type="compositionally biased region" description="Polar residues" evidence="1">
    <location>
        <begin position="152"/>
        <end position="168"/>
    </location>
</feature>
<dbReference type="Proteomes" id="UP001161017">
    <property type="component" value="Unassembled WGS sequence"/>
</dbReference>
<gene>
    <name evidence="2" type="ORF">OHK93_004234</name>
</gene>
<protein>
    <submittedName>
        <fullName evidence="2">Uncharacterized protein</fullName>
    </submittedName>
</protein>
<dbReference type="EMBL" id="JAPUFD010000002">
    <property type="protein sequence ID" value="MDI1486045.1"/>
    <property type="molecule type" value="Genomic_DNA"/>
</dbReference>
<comment type="caution">
    <text evidence="2">The sequence shown here is derived from an EMBL/GenBank/DDBJ whole genome shotgun (WGS) entry which is preliminary data.</text>
</comment>
<evidence type="ECO:0000256" key="1">
    <source>
        <dbReference type="SAM" id="MobiDB-lite"/>
    </source>
</evidence>
<name>A0AA43TTB4_9LECA</name>
<proteinExistence type="predicted"/>
<evidence type="ECO:0000313" key="2">
    <source>
        <dbReference type="EMBL" id="MDI1486045.1"/>
    </source>
</evidence>
<feature type="region of interest" description="Disordered" evidence="1">
    <location>
        <begin position="60"/>
        <end position="86"/>
    </location>
</feature>
<feature type="compositionally biased region" description="Low complexity" evidence="1">
    <location>
        <begin position="176"/>
        <end position="185"/>
    </location>
</feature>
<accession>A0AA43TTB4</accession>
<sequence length="230" mass="25218">MVTHRLRTDVSRVCDNCMGEYWTMEFQHETNAPLVPRVSPYYPYPDAPRLGTQYQNAPGPATQYQPAPGPGTQHQNPYLAGRTPGPGTYYQNPYLSGRTPGPGIHYQNPYLPGGAHHANPYLTGQAHQPNAPVAAAARQPDAPVARGASANAPETTAQSPEESRQTVVATAESDESSPLSSPASSPERDVTPNKRTHDGPRTRRELFAEMRDVKMSKELADRPPRQRRRG</sequence>
<feature type="region of interest" description="Disordered" evidence="1">
    <location>
        <begin position="116"/>
        <end position="230"/>
    </location>
</feature>
<dbReference type="AlphaFoldDB" id="A0AA43TTB4"/>
<evidence type="ECO:0000313" key="3">
    <source>
        <dbReference type="Proteomes" id="UP001161017"/>
    </source>
</evidence>
<keyword evidence="3" id="KW-1185">Reference proteome</keyword>
<organism evidence="2 3">
    <name type="scientific">Ramalina farinacea</name>
    <dbReference type="NCBI Taxonomy" id="258253"/>
    <lineage>
        <taxon>Eukaryota</taxon>
        <taxon>Fungi</taxon>
        <taxon>Dikarya</taxon>
        <taxon>Ascomycota</taxon>
        <taxon>Pezizomycotina</taxon>
        <taxon>Lecanoromycetes</taxon>
        <taxon>OSLEUM clade</taxon>
        <taxon>Lecanoromycetidae</taxon>
        <taxon>Lecanorales</taxon>
        <taxon>Lecanorineae</taxon>
        <taxon>Ramalinaceae</taxon>
        <taxon>Ramalina</taxon>
    </lineage>
</organism>
<feature type="compositionally biased region" description="Low complexity" evidence="1">
    <location>
        <begin position="125"/>
        <end position="145"/>
    </location>
</feature>
<feature type="compositionally biased region" description="Basic and acidic residues" evidence="1">
    <location>
        <begin position="186"/>
        <end position="224"/>
    </location>
</feature>